<evidence type="ECO:0000313" key="2">
    <source>
        <dbReference type="EMBL" id="NMV40322.1"/>
    </source>
</evidence>
<dbReference type="RefSeq" id="WP_169341077.1">
    <property type="nucleotide sequence ID" value="NZ_JABBZM010000021.1"/>
</dbReference>
<name>A0A848NZ38_9RALS</name>
<reference evidence="2 3" key="1">
    <citation type="submission" date="2020-04" db="EMBL/GenBank/DDBJ databases">
        <title>Ralstonia insidiosa genome sequencing and assembly.</title>
        <authorList>
            <person name="Martins R.C.R."/>
            <person name="Perdigao-Neto L.V."/>
            <person name="Levin A.S.S."/>
            <person name="Costa S.F."/>
        </authorList>
    </citation>
    <scope>NUCLEOTIDE SEQUENCE [LARGE SCALE GENOMIC DNA]</scope>
    <source>
        <strain evidence="2 3">5047</strain>
    </source>
</reference>
<dbReference type="Proteomes" id="UP000575469">
    <property type="component" value="Unassembled WGS sequence"/>
</dbReference>
<evidence type="ECO:0000256" key="1">
    <source>
        <dbReference type="SAM" id="SignalP"/>
    </source>
</evidence>
<feature type="signal peptide" evidence="1">
    <location>
        <begin position="1"/>
        <end position="23"/>
    </location>
</feature>
<dbReference type="EMBL" id="JABBZM010000021">
    <property type="protein sequence ID" value="NMV40322.1"/>
    <property type="molecule type" value="Genomic_DNA"/>
</dbReference>
<sequence>MRRRQFLVLGCAAGLVVAGPTAATDLIGDALNGYWLVTVIGEAKERLLLLDGAALQDGKLVVGKMRYGLVEAAALSDVHDVAGFVEGDHLQLEFSSILNSRIRVVLTAGDTSLLGELRYPNGRTVNVRMTRITADEAAATQAAARKMLQDGAQGILGKGSVGSFSASGKLQTRANSRIALVYAGAINCPACRGYQAEYFGRMAKMKTALPELDQIDYVQLKLGGFTARIRPEDLPPTLAWAGGERPDGRRILLNHGVPFFFAAIDEQIWGQAHAVSGLEGIVLPQIRLALQERARARAT</sequence>
<protein>
    <recommendedName>
        <fullName evidence="4">Thioredoxin-like fold domain-containing protein</fullName>
    </recommendedName>
</protein>
<proteinExistence type="predicted"/>
<accession>A0A848NZ38</accession>
<feature type="chain" id="PRO_5032445821" description="Thioredoxin-like fold domain-containing protein" evidence="1">
    <location>
        <begin position="24"/>
        <end position="299"/>
    </location>
</feature>
<comment type="caution">
    <text evidence="2">The sequence shown here is derived from an EMBL/GenBank/DDBJ whole genome shotgun (WGS) entry which is preliminary data.</text>
</comment>
<organism evidence="2 3">
    <name type="scientific">Ralstonia insidiosa</name>
    <dbReference type="NCBI Taxonomy" id="190721"/>
    <lineage>
        <taxon>Bacteria</taxon>
        <taxon>Pseudomonadati</taxon>
        <taxon>Pseudomonadota</taxon>
        <taxon>Betaproteobacteria</taxon>
        <taxon>Burkholderiales</taxon>
        <taxon>Burkholderiaceae</taxon>
        <taxon>Ralstonia</taxon>
    </lineage>
</organism>
<gene>
    <name evidence="2" type="ORF">HGR00_20655</name>
</gene>
<evidence type="ECO:0000313" key="3">
    <source>
        <dbReference type="Proteomes" id="UP000575469"/>
    </source>
</evidence>
<evidence type="ECO:0008006" key="4">
    <source>
        <dbReference type="Google" id="ProtNLM"/>
    </source>
</evidence>
<dbReference type="AlphaFoldDB" id="A0A848NZ38"/>
<keyword evidence="1" id="KW-0732">Signal</keyword>